<comment type="caution">
    <text evidence="2">The sequence shown here is derived from an EMBL/GenBank/DDBJ whole genome shotgun (WGS) entry which is preliminary data.</text>
</comment>
<dbReference type="EMBL" id="PNIL01000013">
    <property type="protein sequence ID" value="PMP68595.1"/>
    <property type="molecule type" value="Genomic_DNA"/>
</dbReference>
<dbReference type="InterPro" id="IPR036374">
    <property type="entry name" value="OxRdtase_Mopterin-bd_sf"/>
</dbReference>
<accession>A0A2J6WFP4</accession>
<dbReference type="Proteomes" id="UP000237040">
    <property type="component" value="Unassembled WGS sequence"/>
</dbReference>
<gene>
    <name evidence="2" type="ORF">C0189_00805</name>
</gene>
<sequence length="215" mass="24094">MAIFVVISIIAILALISLSKPKANVSQSLPGIEVDNFKGEKLTPISETPALGIKGVQKIDVSNYKLSVEGLAKNKISYTYDEVINKYQSYTKVVTLNCVEGWSAKILWEGVLIEDLINDAQVYKDANTVVFYSLDGYTTSLPLDYIKAEKIILAYKMNGVTLPEDHGFPFRVVAESKYGYKWAKWVTKIELTNDPNYKGYWEERGFSNDANISTP</sequence>
<proteinExistence type="predicted"/>
<dbReference type="PANTHER" id="PTHR43032:SF2">
    <property type="entry name" value="BLL0505 PROTEIN"/>
    <property type="match status" value="1"/>
</dbReference>
<name>A0A2J6WFP4_9BACT</name>
<dbReference type="PANTHER" id="PTHR43032">
    <property type="entry name" value="PROTEIN-METHIONINE-SULFOXIDE REDUCTASE"/>
    <property type="match status" value="1"/>
</dbReference>
<protein>
    <submittedName>
        <fullName evidence="2">Oxidoreductase</fullName>
    </submittedName>
</protein>
<evidence type="ECO:0000313" key="2">
    <source>
        <dbReference type="EMBL" id="PMP68595.1"/>
    </source>
</evidence>
<reference evidence="2 3" key="1">
    <citation type="submission" date="2018-01" db="EMBL/GenBank/DDBJ databases">
        <title>Metagenomic assembled genomes from two thermal pools in the Uzon Caldera, Kamchatka, Russia.</title>
        <authorList>
            <person name="Wilkins L."/>
            <person name="Ettinger C."/>
        </authorList>
    </citation>
    <scope>NUCLEOTIDE SEQUENCE [LARGE SCALE GENOMIC DNA]</scope>
    <source>
        <strain evidence="2">ZAV-07</strain>
    </source>
</reference>
<organism evidence="2 3">
    <name type="scientific">Caldisericum exile</name>
    <dbReference type="NCBI Taxonomy" id="693075"/>
    <lineage>
        <taxon>Bacteria</taxon>
        <taxon>Pseudomonadati</taxon>
        <taxon>Caldisericota/Cryosericota group</taxon>
        <taxon>Caldisericota</taxon>
        <taxon>Caldisericia</taxon>
        <taxon>Caldisericales</taxon>
        <taxon>Caldisericaceae</taxon>
        <taxon>Caldisericum</taxon>
    </lineage>
</organism>
<evidence type="ECO:0000313" key="3">
    <source>
        <dbReference type="Proteomes" id="UP000237040"/>
    </source>
</evidence>
<dbReference type="Gene3D" id="3.90.420.10">
    <property type="entry name" value="Oxidoreductase, molybdopterin-binding domain"/>
    <property type="match status" value="1"/>
</dbReference>
<dbReference type="CDD" id="cd00321">
    <property type="entry name" value="SO_family_Moco"/>
    <property type="match status" value="1"/>
</dbReference>
<dbReference type="AlphaFoldDB" id="A0A2J6WFP4"/>
<dbReference type="Pfam" id="PF00174">
    <property type="entry name" value="Oxidored_molyb"/>
    <property type="match status" value="1"/>
</dbReference>
<feature type="domain" description="Oxidoreductase molybdopterin-binding" evidence="1">
    <location>
        <begin position="56"/>
        <end position="201"/>
    </location>
</feature>
<dbReference type="SUPFAM" id="SSF56524">
    <property type="entry name" value="Oxidoreductase molybdopterin-binding domain"/>
    <property type="match status" value="1"/>
</dbReference>
<dbReference type="InterPro" id="IPR000572">
    <property type="entry name" value="OxRdtase_Mopterin-bd_dom"/>
</dbReference>
<evidence type="ECO:0000259" key="1">
    <source>
        <dbReference type="Pfam" id="PF00174"/>
    </source>
</evidence>